<dbReference type="InterPro" id="IPR001304">
    <property type="entry name" value="C-type_lectin-like"/>
</dbReference>
<feature type="non-terminal residue" evidence="3">
    <location>
        <position position="1"/>
    </location>
</feature>
<dbReference type="Proteomes" id="UP000193380">
    <property type="component" value="Unassembled WGS sequence"/>
</dbReference>
<sequence>GKNNCPLLVSRVWFIVLYAYTLPSHLVVFSCRSLDVDRSLWIVVISTPPQPFTSLSLSRQGWRWHSPACYWVGEEQVTFEEGRKACAGSGATLITITNRFEQAFVNSLVFGRSGDSFWIALLDQKSPGKFRWLSGDEVAYTNWNRDQPGGNIKGGCVTMETGYATGLWEVKDCASARAKFICRLNQDTSLSPEPPTPHPTPSLTGSCPNGWKTNGKLHHCYKVSYTFTTA</sequence>
<dbReference type="CDD" id="cd00037">
    <property type="entry name" value="CLECT"/>
    <property type="match status" value="1"/>
</dbReference>
<name>A0A060Z656_ONCMY</name>
<dbReference type="SUPFAM" id="SSF56436">
    <property type="entry name" value="C-type lectin-like"/>
    <property type="match status" value="1"/>
</dbReference>
<dbReference type="InterPro" id="IPR016187">
    <property type="entry name" value="CTDL_fold"/>
</dbReference>
<organism evidence="3 4">
    <name type="scientific">Oncorhynchus mykiss</name>
    <name type="common">Rainbow trout</name>
    <name type="synonym">Salmo gairdneri</name>
    <dbReference type="NCBI Taxonomy" id="8022"/>
    <lineage>
        <taxon>Eukaryota</taxon>
        <taxon>Metazoa</taxon>
        <taxon>Chordata</taxon>
        <taxon>Craniata</taxon>
        <taxon>Vertebrata</taxon>
        <taxon>Euteleostomi</taxon>
        <taxon>Actinopterygii</taxon>
        <taxon>Neopterygii</taxon>
        <taxon>Teleostei</taxon>
        <taxon>Protacanthopterygii</taxon>
        <taxon>Salmoniformes</taxon>
        <taxon>Salmonidae</taxon>
        <taxon>Salmoninae</taxon>
        <taxon>Oncorhynchus</taxon>
    </lineage>
</organism>
<protein>
    <recommendedName>
        <fullName evidence="2">C-type lectin domain-containing protein</fullName>
    </recommendedName>
</protein>
<evidence type="ECO:0000313" key="4">
    <source>
        <dbReference type="Proteomes" id="UP000193380"/>
    </source>
</evidence>
<dbReference type="PaxDb" id="8022-A0A060Z656"/>
<dbReference type="AlphaFoldDB" id="A0A060Z656"/>
<dbReference type="PANTHER" id="PTHR22803">
    <property type="entry name" value="MANNOSE, PHOSPHOLIPASE, LECTIN RECEPTOR RELATED"/>
    <property type="match status" value="1"/>
</dbReference>
<keyword evidence="1" id="KW-0472">Membrane</keyword>
<reference evidence="3" key="2">
    <citation type="submission" date="2014-03" db="EMBL/GenBank/DDBJ databases">
        <authorList>
            <person name="Genoscope - CEA"/>
        </authorList>
    </citation>
    <scope>NUCLEOTIDE SEQUENCE</scope>
</reference>
<keyword evidence="1" id="KW-1133">Transmembrane helix</keyword>
<dbReference type="PROSITE" id="PS50041">
    <property type="entry name" value="C_TYPE_LECTIN_2"/>
    <property type="match status" value="1"/>
</dbReference>
<dbReference type="EMBL" id="FR945749">
    <property type="protein sequence ID" value="CDQ99347.1"/>
    <property type="molecule type" value="Genomic_DNA"/>
</dbReference>
<dbReference type="Pfam" id="PF00059">
    <property type="entry name" value="Lectin_C"/>
    <property type="match status" value="1"/>
</dbReference>
<proteinExistence type="predicted"/>
<dbReference type="STRING" id="8022.A0A060Z656"/>
<evidence type="ECO:0000259" key="2">
    <source>
        <dbReference type="PROSITE" id="PS50041"/>
    </source>
</evidence>
<evidence type="ECO:0000256" key="1">
    <source>
        <dbReference type="SAM" id="Phobius"/>
    </source>
</evidence>
<reference evidence="3" key="1">
    <citation type="journal article" date="2014" name="Nat. Commun.">
        <title>The rainbow trout genome provides novel insights into evolution after whole-genome duplication in vertebrates.</title>
        <authorList>
            <person name="Berthelot C."/>
            <person name="Brunet F."/>
            <person name="Chalopin D."/>
            <person name="Juanchich A."/>
            <person name="Bernard M."/>
            <person name="Noel B."/>
            <person name="Bento P."/>
            <person name="Da Silva C."/>
            <person name="Labadie K."/>
            <person name="Alberti A."/>
            <person name="Aury J.M."/>
            <person name="Louis A."/>
            <person name="Dehais P."/>
            <person name="Bardou P."/>
            <person name="Montfort J."/>
            <person name="Klopp C."/>
            <person name="Cabau C."/>
            <person name="Gaspin C."/>
            <person name="Thorgaard G.H."/>
            <person name="Boussaha M."/>
            <person name="Quillet E."/>
            <person name="Guyomard R."/>
            <person name="Galiana D."/>
            <person name="Bobe J."/>
            <person name="Volff J.N."/>
            <person name="Genet C."/>
            <person name="Wincker P."/>
            <person name="Jaillon O."/>
            <person name="Roest Crollius H."/>
            <person name="Guiguen Y."/>
        </authorList>
    </citation>
    <scope>NUCLEOTIDE SEQUENCE [LARGE SCALE GENOMIC DNA]</scope>
</reference>
<dbReference type="Gene3D" id="3.10.100.10">
    <property type="entry name" value="Mannose-Binding Protein A, subunit A"/>
    <property type="match status" value="1"/>
</dbReference>
<accession>A0A060Z656</accession>
<dbReference type="InterPro" id="IPR050111">
    <property type="entry name" value="C-type_lectin/snaclec_domain"/>
</dbReference>
<keyword evidence="1" id="KW-0812">Transmembrane</keyword>
<gene>
    <name evidence="3" type="ORF">GSONMT00042883001</name>
</gene>
<evidence type="ECO:0000313" key="3">
    <source>
        <dbReference type="EMBL" id="CDQ99347.1"/>
    </source>
</evidence>
<dbReference type="SMART" id="SM00034">
    <property type="entry name" value="CLECT"/>
    <property type="match status" value="1"/>
</dbReference>
<feature type="transmembrane region" description="Helical" evidence="1">
    <location>
        <begin position="12"/>
        <end position="31"/>
    </location>
</feature>
<feature type="domain" description="C-type lectin" evidence="2">
    <location>
        <begin position="65"/>
        <end position="173"/>
    </location>
</feature>
<dbReference type="InterPro" id="IPR016186">
    <property type="entry name" value="C-type_lectin-like/link_sf"/>
</dbReference>